<evidence type="ECO:0000256" key="10">
    <source>
        <dbReference type="ARBA" id="ARBA00061755"/>
    </source>
</evidence>
<feature type="domain" description="C2H2-type" evidence="15">
    <location>
        <begin position="940"/>
        <end position="961"/>
    </location>
</feature>
<keyword evidence="7" id="KW-0862">Zinc</keyword>
<feature type="compositionally biased region" description="Low complexity" evidence="14">
    <location>
        <begin position="173"/>
        <end position="191"/>
    </location>
</feature>
<feature type="region of interest" description="Disordered" evidence="14">
    <location>
        <begin position="262"/>
        <end position="300"/>
    </location>
</feature>
<dbReference type="AlphaFoldDB" id="A0A7R8W3X6"/>
<protein>
    <recommendedName>
        <fullName evidence="11">MOG interacting and ectopic P-granules protein 1</fullName>
    </recommendedName>
    <alternativeName>
        <fullName evidence="12">Nuclear zinc finger protein</fullName>
    </alternativeName>
</protein>
<feature type="compositionally biased region" description="Polar residues" evidence="14">
    <location>
        <begin position="201"/>
        <end position="215"/>
    </location>
</feature>
<comment type="subunit">
    <text evidence="10">Interacts with hda-1, let-418, lin-1, mog-1, mog-4, mog-5, mog-6, pie-1 and unc-98.</text>
</comment>
<feature type="compositionally biased region" description="Acidic residues" evidence="14">
    <location>
        <begin position="73"/>
        <end position="107"/>
    </location>
</feature>
<dbReference type="GO" id="GO:0008270">
    <property type="term" value="F:zinc ion binding"/>
    <property type="evidence" value="ECO:0007669"/>
    <property type="project" value="UniProtKB-KW"/>
</dbReference>
<evidence type="ECO:0000256" key="2">
    <source>
        <dbReference type="ARBA" id="ARBA00022473"/>
    </source>
</evidence>
<evidence type="ECO:0000256" key="9">
    <source>
        <dbReference type="ARBA" id="ARBA00060356"/>
    </source>
</evidence>
<feature type="compositionally biased region" description="Low complexity" evidence="14">
    <location>
        <begin position="227"/>
        <end position="243"/>
    </location>
</feature>
<feature type="compositionally biased region" description="Polar residues" evidence="14">
    <location>
        <begin position="124"/>
        <end position="134"/>
    </location>
</feature>
<keyword evidence="5" id="KW-0863">Zinc-finger</keyword>
<feature type="compositionally biased region" description="Low complexity" evidence="14">
    <location>
        <begin position="980"/>
        <end position="991"/>
    </location>
</feature>
<evidence type="ECO:0000256" key="1">
    <source>
        <dbReference type="ARBA" id="ARBA00004123"/>
    </source>
</evidence>
<feature type="region of interest" description="Disordered" evidence="14">
    <location>
        <begin position="1023"/>
        <end position="1134"/>
    </location>
</feature>
<evidence type="ECO:0000256" key="4">
    <source>
        <dbReference type="ARBA" id="ARBA00022737"/>
    </source>
</evidence>
<keyword evidence="2" id="KW-0217">Developmental protein</keyword>
<feature type="compositionally biased region" description="Polar residues" evidence="14">
    <location>
        <begin position="801"/>
        <end position="818"/>
    </location>
</feature>
<feature type="compositionally biased region" description="Low complexity" evidence="14">
    <location>
        <begin position="418"/>
        <end position="440"/>
    </location>
</feature>
<feature type="compositionally biased region" description="Polar residues" evidence="14">
    <location>
        <begin position="269"/>
        <end position="294"/>
    </location>
</feature>
<evidence type="ECO:0000256" key="7">
    <source>
        <dbReference type="ARBA" id="ARBA00022833"/>
    </source>
</evidence>
<feature type="region of interest" description="Disordered" evidence="14">
    <location>
        <begin position="734"/>
        <end position="834"/>
    </location>
</feature>
<feature type="compositionally biased region" description="Low complexity" evidence="14">
    <location>
        <begin position="741"/>
        <end position="782"/>
    </location>
</feature>
<gene>
    <name evidence="16" type="ORF">CTOB1V02_LOCUS2351</name>
</gene>
<dbReference type="EMBL" id="OB660359">
    <property type="protein sequence ID" value="CAD7224386.1"/>
    <property type="molecule type" value="Genomic_DNA"/>
</dbReference>
<feature type="compositionally biased region" description="Basic and acidic residues" evidence="14">
    <location>
        <begin position="1060"/>
        <end position="1076"/>
    </location>
</feature>
<evidence type="ECO:0000256" key="12">
    <source>
        <dbReference type="ARBA" id="ARBA00080128"/>
    </source>
</evidence>
<comment type="subcellular location">
    <subcellularLocation>
        <location evidence="1">Nucleus</location>
    </subcellularLocation>
</comment>
<evidence type="ECO:0000256" key="11">
    <source>
        <dbReference type="ARBA" id="ARBA00071730"/>
    </source>
</evidence>
<evidence type="ECO:0000256" key="5">
    <source>
        <dbReference type="ARBA" id="ARBA00022771"/>
    </source>
</evidence>
<comment type="function">
    <text evidence="9">Has a broad role in development, specifically in the genetic pathway SynMuvB that negatively regulates specification of the vulval cell fate. Required for fem-3 3'-UTR-mediated repression in the regulation of the sperm/oocyte switch. Acts by regulating the translation of fem-3 mRNA, by binding to its 3'-UTR.</text>
</comment>
<evidence type="ECO:0000256" key="8">
    <source>
        <dbReference type="ARBA" id="ARBA00023242"/>
    </source>
</evidence>
<feature type="region of interest" description="Disordered" evidence="14">
    <location>
        <begin position="345"/>
        <end position="447"/>
    </location>
</feature>
<proteinExistence type="predicted"/>
<dbReference type="OrthoDB" id="6110130at2759"/>
<dbReference type="GO" id="GO:0030154">
    <property type="term" value="P:cell differentiation"/>
    <property type="evidence" value="ECO:0007669"/>
    <property type="project" value="UniProtKB-KW"/>
</dbReference>
<feature type="coiled-coil region" evidence="13">
    <location>
        <begin position="663"/>
        <end position="691"/>
    </location>
</feature>
<keyword evidence="8" id="KW-0539">Nucleus</keyword>
<sequence>MTSDRDVAAMEPTSNGTPPAVGPASPPSNDSSSPASPGLPTMKVNKDPASTGENLDLSIVEIPGGEDSIQELSEGDEDIMDVDDEDDDLDDEEDDDLEDEELDEMEGESGRSSSVIPLEDDSHPSSTNGNSNASVVVEEKARDLEGKESSGEGTEDEDTSEEEEEEEDEVVVVKDATGASATPTSTAVSESLRIEEAARGTSLTITRVPTSTAVTSKPAEDSDGAKTSSASVSVTSSTTTTSTADKKKSNVVVIDTESLISGRSPLSFPMSTPPSASSVAAQFKPQTSTPQAASPSPFKISNDDVLKTLYVIEAPSFITPYVYDHGSDSTLDKFIAKLKKVLDELSAGGSSEKKTEDETKKPEEEKKDKEEEEKKKEDDKKGKEGEKKGTTKASNEEEDEESEEEEEETSLQEEKQKSNAAATSVTASSTSDKDSAAISSVKSSQPKSYFEQPMGQFFMEIGTNLVQDFIQRDVLKSVKTSRTMSQGGKDKMIRTIEQGISQMEEHTAHLLLPSVRCKYCSFKSESETVVESHMEAPHMNTSSNPEYRCNYCMFRTRATQGIFTHVLTEHHVKPSMERPPAKFPCPFCHWEGNQNNKLKKHLEKCEKTFRPNDNLLPPVNFETPGKNPRIPELPMAQVKAIQQGAMVHGQGNRYHPLVTAVDVQQANARLAAVARNRLQQQQRLAQQQQQQAVYVKTPQGKIVPQPLPNGLPSRTTPNIPTNVFLRMPQGLNFPPGFLTPQQQQQFQQAAARMAQQASAATSKVSLSSSSSTASSPHVPSSLTIQTVKKKPGQQARPMPQTPSISITPLPRGSSSYPSNKPKPGVPPTHIPTAAGFATPGAKPGVQSNYVICEICDGYIKGLDDLKQHMNWVHKIKIHQKMLKCRPPLNCQKCQYRFFTDQGLERHLLGSHGLVYQWKLLQHVSRDHHYTLKPAHLSYKCTVCSANFGQYKQFETHVYTQHSQVGKNAAASGGSSGAAGGKAASSSAPSASKTGVRLGSDITVTPKGGAGKVIEEIDLVDASQGSGTKERKTEQLLGPGGSLSSTSSVSISVKRTSSTKGGDEPPSKRSKEEDKNEVAIQVKQDSGATAAEEAKDKTEAVSSPPSAPAPTPGVRSSPRKRNLTKENDEPDSESK</sequence>
<reference evidence="16" key="1">
    <citation type="submission" date="2020-11" db="EMBL/GenBank/DDBJ databases">
        <authorList>
            <person name="Tran Van P."/>
        </authorList>
    </citation>
    <scope>NUCLEOTIDE SEQUENCE</scope>
</reference>
<evidence type="ECO:0000313" key="16">
    <source>
        <dbReference type="EMBL" id="CAD7224386.1"/>
    </source>
</evidence>
<evidence type="ECO:0000256" key="13">
    <source>
        <dbReference type="SAM" id="Coils"/>
    </source>
</evidence>
<evidence type="ECO:0000259" key="15">
    <source>
        <dbReference type="PROSITE" id="PS00028"/>
    </source>
</evidence>
<name>A0A7R8W3X6_9CRUS</name>
<accession>A0A7R8W3X6</accession>
<feature type="compositionally biased region" description="Low complexity" evidence="14">
    <location>
        <begin position="27"/>
        <end position="36"/>
    </location>
</feature>
<dbReference type="PROSITE" id="PS00028">
    <property type="entry name" value="ZINC_FINGER_C2H2_1"/>
    <property type="match status" value="2"/>
</dbReference>
<evidence type="ECO:0000256" key="14">
    <source>
        <dbReference type="SAM" id="MobiDB-lite"/>
    </source>
</evidence>
<feature type="compositionally biased region" description="Basic and acidic residues" evidence="14">
    <location>
        <begin position="351"/>
        <end position="389"/>
    </location>
</feature>
<organism evidence="16">
    <name type="scientific">Cyprideis torosa</name>
    <dbReference type="NCBI Taxonomy" id="163714"/>
    <lineage>
        <taxon>Eukaryota</taxon>
        <taxon>Metazoa</taxon>
        <taxon>Ecdysozoa</taxon>
        <taxon>Arthropoda</taxon>
        <taxon>Crustacea</taxon>
        <taxon>Oligostraca</taxon>
        <taxon>Ostracoda</taxon>
        <taxon>Podocopa</taxon>
        <taxon>Podocopida</taxon>
        <taxon>Cytherocopina</taxon>
        <taxon>Cytheroidea</taxon>
        <taxon>Cytherideidae</taxon>
        <taxon>Cyprideis</taxon>
    </lineage>
</organism>
<feature type="region of interest" description="Disordered" evidence="14">
    <location>
        <begin position="1"/>
        <end position="248"/>
    </location>
</feature>
<evidence type="ECO:0000256" key="6">
    <source>
        <dbReference type="ARBA" id="ARBA00022782"/>
    </source>
</evidence>
<feature type="compositionally biased region" description="Basic and acidic residues" evidence="14">
    <location>
        <begin position="137"/>
        <end position="150"/>
    </location>
</feature>
<feature type="domain" description="C2H2-type" evidence="15">
    <location>
        <begin position="890"/>
        <end position="911"/>
    </location>
</feature>
<feature type="compositionally biased region" description="Basic and acidic residues" evidence="14">
    <location>
        <begin position="1122"/>
        <end position="1134"/>
    </location>
</feature>
<dbReference type="Gene3D" id="3.30.160.60">
    <property type="entry name" value="Classic Zinc Finger"/>
    <property type="match status" value="2"/>
</dbReference>
<dbReference type="GO" id="GO:0005634">
    <property type="term" value="C:nucleus"/>
    <property type="evidence" value="ECO:0007669"/>
    <property type="project" value="UniProtKB-SubCell"/>
</dbReference>
<dbReference type="InterPro" id="IPR050888">
    <property type="entry name" value="ZnF_C2H2-type_TF"/>
</dbReference>
<dbReference type="PANTHER" id="PTHR24406">
    <property type="entry name" value="TRANSCRIPTIONAL REPRESSOR CTCFL-RELATED"/>
    <property type="match status" value="1"/>
</dbReference>
<keyword evidence="6" id="KW-0221">Differentiation</keyword>
<keyword evidence="3" id="KW-0479">Metal-binding</keyword>
<feature type="compositionally biased region" description="Low complexity" evidence="14">
    <location>
        <begin position="1041"/>
        <end position="1059"/>
    </location>
</feature>
<keyword evidence="4" id="KW-0677">Repeat</keyword>
<feature type="region of interest" description="Disordered" evidence="14">
    <location>
        <begin position="966"/>
        <end position="1006"/>
    </location>
</feature>
<dbReference type="FunFam" id="3.30.160.60:FF:001612">
    <property type="entry name" value="MEP-1, isoform A"/>
    <property type="match status" value="1"/>
</dbReference>
<dbReference type="InterPro" id="IPR013087">
    <property type="entry name" value="Znf_C2H2_type"/>
</dbReference>
<feature type="compositionally biased region" description="Acidic residues" evidence="14">
    <location>
        <begin position="396"/>
        <end position="411"/>
    </location>
</feature>
<dbReference type="SMART" id="SM00355">
    <property type="entry name" value="ZnF_C2H2"/>
    <property type="match status" value="6"/>
</dbReference>
<keyword evidence="13" id="KW-0175">Coiled coil</keyword>
<feature type="compositionally biased region" description="Acidic residues" evidence="14">
    <location>
        <begin position="153"/>
        <end position="170"/>
    </location>
</feature>
<evidence type="ECO:0000256" key="3">
    <source>
        <dbReference type="ARBA" id="ARBA00022723"/>
    </source>
</evidence>